<evidence type="ECO:0000313" key="2">
    <source>
        <dbReference type="Proteomes" id="UP001293791"/>
    </source>
</evidence>
<evidence type="ECO:0000313" key="1">
    <source>
        <dbReference type="EMBL" id="MDZ5762767.1"/>
    </source>
</evidence>
<reference evidence="1 2" key="1">
    <citation type="submission" date="2023-02" db="EMBL/GenBank/DDBJ databases">
        <title>Host association and intracellularity evolved multiple times independently in the Rickettsiales.</title>
        <authorList>
            <person name="Castelli M."/>
            <person name="Nardi T."/>
            <person name="Gammuto L."/>
            <person name="Bellinzona G."/>
            <person name="Sabaneyeva E."/>
            <person name="Potekhin A."/>
            <person name="Serra V."/>
            <person name="Petroni G."/>
            <person name="Sassera D."/>
        </authorList>
    </citation>
    <scope>NUCLEOTIDE SEQUENCE [LARGE SCALE GENOMIC DNA]</scope>
    <source>
        <strain evidence="1 2">BOD18</strain>
    </source>
</reference>
<dbReference type="Proteomes" id="UP001293791">
    <property type="component" value="Unassembled WGS sequence"/>
</dbReference>
<accession>A0ABU5L9H1</accession>
<name>A0ABU5L9H1_9RICK</name>
<gene>
    <name evidence="1" type="ORF">Cyrtocomes_01161</name>
</gene>
<dbReference type="EMBL" id="JARGYT010000107">
    <property type="protein sequence ID" value="MDZ5762767.1"/>
    <property type="molecule type" value="Genomic_DNA"/>
</dbReference>
<dbReference type="InterPro" id="IPR036397">
    <property type="entry name" value="RNaseH_sf"/>
</dbReference>
<protein>
    <submittedName>
        <fullName evidence="1">IS630 family transposase domain protein</fullName>
    </submittedName>
</protein>
<comment type="caution">
    <text evidence="1">The sequence shown here is derived from an EMBL/GenBank/DDBJ whole genome shotgun (WGS) entry which is preliminary data.</text>
</comment>
<dbReference type="Gene3D" id="3.30.420.10">
    <property type="entry name" value="Ribonuclease H-like superfamily/Ribonuclease H"/>
    <property type="match status" value="1"/>
</dbReference>
<sequence length="65" mass="7700">MIFNVELVISLLLACYWVVMIKKLEQVEASFHRSKRELIESMKCSTIFPYSPDLNSIEKFWANMK</sequence>
<proteinExistence type="predicted"/>
<keyword evidence="2" id="KW-1185">Reference proteome</keyword>
<organism evidence="1 2">
    <name type="scientific">Candidatus Cyrtobacter comes</name>
    <dbReference type="NCBI Taxonomy" id="675776"/>
    <lineage>
        <taxon>Bacteria</taxon>
        <taxon>Pseudomonadati</taxon>
        <taxon>Pseudomonadota</taxon>
        <taxon>Alphaproteobacteria</taxon>
        <taxon>Rickettsiales</taxon>
        <taxon>Candidatus Midichloriaceae</taxon>
        <taxon>Candidatus Cyrtobacter</taxon>
    </lineage>
</organism>